<evidence type="ECO:0000256" key="6">
    <source>
        <dbReference type="ARBA" id="ARBA00018679"/>
    </source>
</evidence>
<dbReference type="CDD" id="cd01563">
    <property type="entry name" value="Thr-synth_1"/>
    <property type="match status" value="1"/>
</dbReference>
<evidence type="ECO:0000259" key="17">
    <source>
        <dbReference type="PROSITE" id="PS50206"/>
    </source>
</evidence>
<dbReference type="FunFam" id="3.40.50.1100:FF:000013">
    <property type="entry name" value="Threonine synthase"/>
    <property type="match status" value="1"/>
</dbReference>
<feature type="cross-link" description="Isoglutamyl lysine isopeptide (Lys-Gln) (interchain with Q-Cter in protein Pup)" evidence="16">
    <location>
        <position position="151"/>
    </location>
</feature>
<evidence type="ECO:0000256" key="11">
    <source>
        <dbReference type="ARBA" id="ARBA00049144"/>
    </source>
</evidence>
<evidence type="ECO:0000256" key="8">
    <source>
        <dbReference type="ARBA" id="ARBA00022697"/>
    </source>
</evidence>
<keyword evidence="7 13" id="KW-0028">Amino-acid biosynthesis</keyword>
<evidence type="ECO:0000256" key="1">
    <source>
        <dbReference type="ARBA" id="ARBA00001933"/>
    </source>
</evidence>
<feature type="binding site" evidence="14">
    <location>
        <begin position="196"/>
        <end position="200"/>
    </location>
    <ligand>
        <name>pyridoxal 5'-phosphate</name>
        <dbReference type="ChEBI" id="CHEBI:597326"/>
    </ligand>
</feature>
<dbReference type="SUPFAM" id="SSF53686">
    <property type="entry name" value="Tryptophan synthase beta subunit-like PLP-dependent enzymes"/>
    <property type="match status" value="1"/>
</dbReference>
<dbReference type="GO" id="GO:0004795">
    <property type="term" value="F:threonine synthase activity"/>
    <property type="evidence" value="ECO:0007669"/>
    <property type="project" value="UniProtKB-UniRule"/>
</dbReference>
<dbReference type="NCBIfam" id="TIGR00260">
    <property type="entry name" value="thrC"/>
    <property type="match status" value="1"/>
</dbReference>
<dbReference type="Pfam" id="PF00291">
    <property type="entry name" value="PALP"/>
    <property type="match status" value="1"/>
</dbReference>
<dbReference type="InterPro" id="IPR000634">
    <property type="entry name" value="Ser/Thr_deHydtase_PyrdxlP-BS"/>
</dbReference>
<feature type="binding site" evidence="14">
    <location>
        <position position="95"/>
    </location>
    <ligand>
        <name>pyridoxal 5'-phosphate</name>
        <dbReference type="ChEBI" id="CHEBI:597326"/>
    </ligand>
</feature>
<accession>A0A3D4SXK8</accession>
<dbReference type="GO" id="GO:0009088">
    <property type="term" value="P:threonine biosynthetic process"/>
    <property type="evidence" value="ECO:0007669"/>
    <property type="project" value="UniProtKB-UniRule"/>
</dbReference>
<gene>
    <name evidence="18" type="ORF">DIW82_04080</name>
</gene>
<dbReference type="RefSeq" id="WP_010119270.1">
    <property type="nucleotide sequence ID" value="NZ_DAITTW010000139.1"/>
</dbReference>
<feature type="binding site" evidence="14">
    <location>
        <position position="326"/>
    </location>
    <ligand>
        <name>pyridoxal 5'-phosphate</name>
        <dbReference type="ChEBI" id="CHEBI:597326"/>
    </ligand>
</feature>
<evidence type="ECO:0000313" key="19">
    <source>
        <dbReference type="Proteomes" id="UP000261739"/>
    </source>
</evidence>
<dbReference type="PROSITE" id="PS50206">
    <property type="entry name" value="RHODANESE_3"/>
    <property type="match status" value="1"/>
</dbReference>
<evidence type="ECO:0000256" key="14">
    <source>
        <dbReference type="PIRSR" id="PIRSR038945-1"/>
    </source>
</evidence>
<dbReference type="STRING" id="863239.GCA_000213935_02327"/>
<dbReference type="PIRSF" id="PIRSF038945">
    <property type="entry name" value="Thr_synthase"/>
    <property type="match status" value="1"/>
</dbReference>
<evidence type="ECO:0000256" key="15">
    <source>
        <dbReference type="PIRSR" id="PIRSR038945-2"/>
    </source>
</evidence>
<comment type="caution">
    <text evidence="18">The sequence shown here is derived from an EMBL/GenBank/DDBJ whole genome shotgun (WGS) entry which is preliminary data.</text>
</comment>
<sequence length="360" mass="37850">MTDKHTPVLHHWTGLINEYRQWMPFAADWEPVTLYEGDTPLIRANHVSELTGCDVWLKVEGANPTGSFKDRGMTVAVTDAVQAGKKVLMCASTGNTSASAAAFAARAGIKSAVLIPEGKIAQGKLSQAVMHGARIIQVKGNFDDCLELVRKTTTDFPEIALVNSVNPMRIEGQKTAAFEIVDALGDAPDIHALPVGNAGNITAYWKGYGEYADAGLASQRPVMLGVQAAGAAPLVNGEPVLNPETIATAIRIGNPASWHQAVAAKEESGGQFRAATDDEILAAYHLIAEREGVFVEPASASSVAGVLAAHAEGWIPEGKRIVCTVTGHGLKDPTTALSVMGEPTLIDVDTNAVAEALDLA</sequence>
<dbReference type="GO" id="GO:0030170">
    <property type="term" value="F:pyridoxal phosphate binding"/>
    <property type="evidence" value="ECO:0007669"/>
    <property type="project" value="InterPro"/>
</dbReference>
<evidence type="ECO:0000256" key="5">
    <source>
        <dbReference type="ARBA" id="ARBA00013028"/>
    </source>
</evidence>
<evidence type="ECO:0000256" key="10">
    <source>
        <dbReference type="ARBA" id="ARBA00023239"/>
    </source>
</evidence>
<proteinExistence type="inferred from homology"/>
<comment type="cofactor">
    <cofactor evidence="1 13 14">
        <name>pyridoxal 5'-phosphate</name>
        <dbReference type="ChEBI" id="CHEBI:597326"/>
    </cofactor>
</comment>
<evidence type="ECO:0000256" key="13">
    <source>
        <dbReference type="PIRNR" id="PIRNR038945"/>
    </source>
</evidence>
<dbReference type="Proteomes" id="UP000261739">
    <property type="component" value="Unassembled WGS sequence"/>
</dbReference>
<feature type="modified residue" description="N6-(pyridoxal phosphate)lysine" evidence="15">
    <location>
        <position position="69"/>
    </location>
</feature>
<comment type="catalytic activity">
    <reaction evidence="11 13">
        <text>O-phospho-L-homoserine + H2O = L-threonine + phosphate</text>
        <dbReference type="Rhea" id="RHEA:10840"/>
        <dbReference type="ChEBI" id="CHEBI:15377"/>
        <dbReference type="ChEBI" id="CHEBI:43474"/>
        <dbReference type="ChEBI" id="CHEBI:57590"/>
        <dbReference type="ChEBI" id="CHEBI:57926"/>
        <dbReference type="EC" id="4.2.3.1"/>
    </reaction>
</comment>
<comment type="pathway">
    <text evidence="3 13">Amino-acid biosynthesis; L-threonine biosynthesis; L-threonine from L-aspartate: step 5/5.</text>
</comment>
<feature type="domain" description="Rhodanese" evidence="17">
    <location>
        <begin position="87"/>
        <end position="154"/>
    </location>
</feature>
<keyword evidence="8 13" id="KW-0791">Threonine biosynthesis</keyword>
<dbReference type="InterPro" id="IPR036052">
    <property type="entry name" value="TrpB-like_PALP_sf"/>
</dbReference>
<keyword evidence="10 13" id="KW-0456">Lyase</keyword>
<dbReference type="InterPro" id="IPR001763">
    <property type="entry name" value="Rhodanese-like_dom"/>
</dbReference>
<dbReference type="PANTHER" id="PTHR10314">
    <property type="entry name" value="CYSTATHIONINE BETA-SYNTHASE"/>
    <property type="match status" value="1"/>
</dbReference>
<dbReference type="InterPro" id="IPR001926">
    <property type="entry name" value="TrpB-like_PALP"/>
</dbReference>
<evidence type="ECO:0000256" key="16">
    <source>
        <dbReference type="PIRSR" id="PIRSR038945-3"/>
    </source>
</evidence>
<dbReference type="InterPro" id="IPR050214">
    <property type="entry name" value="Cys_Synth/Cystath_Beta-Synth"/>
</dbReference>
<dbReference type="EC" id="4.2.3.1" evidence="5 12"/>
<evidence type="ECO:0000313" key="18">
    <source>
        <dbReference type="EMBL" id="HCT13982.1"/>
    </source>
</evidence>
<comment type="similarity">
    <text evidence="4 13">Belongs to the threonine synthase family.</text>
</comment>
<dbReference type="UniPathway" id="UPA00050">
    <property type="reaction ID" value="UER00065"/>
</dbReference>
<evidence type="ECO:0000256" key="12">
    <source>
        <dbReference type="NCBIfam" id="TIGR00260"/>
    </source>
</evidence>
<keyword evidence="9 13" id="KW-0663">Pyridoxal phosphate</keyword>
<protein>
    <recommendedName>
        <fullName evidence="6 12">Threonine synthase</fullName>
        <ecNumber evidence="5 12">4.2.3.1</ecNumber>
    </recommendedName>
</protein>
<dbReference type="PROSITE" id="PS00165">
    <property type="entry name" value="DEHYDRATASE_SER_THR"/>
    <property type="match status" value="1"/>
</dbReference>
<dbReference type="Gene3D" id="3.40.50.1100">
    <property type="match status" value="2"/>
</dbReference>
<comment type="function">
    <text evidence="2 13">Catalyzes the gamma-elimination of phosphate from L-phosphohomoserine and the beta-addition of water to produce L-threonine.</text>
</comment>
<dbReference type="AlphaFoldDB" id="A0A3D4SXK8"/>
<evidence type="ECO:0000256" key="3">
    <source>
        <dbReference type="ARBA" id="ARBA00004979"/>
    </source>
</evidence>
<evidence type="ECO:0000256" key="7">
    <source>
        <dbReference type="ARBA" id="ARBA00022605"/>
    </source>
</evidence>
<dbReference type="InterPro" id="IPR026260">
    <property type="entry name" value="Thr_Synthase_bac/arc"/>
</dbReference>
<name>A0A3D4SXK8_9CORY</name>
<dbReference type="EMBL" id="DQID01000113">
    <property type="protein sequence ID" value="HCT13982.1"/>
    <property type="molecule type" value="Genomic_DNA"/>
</dbReference>
<evidence type="ECO:0000256" key="2">
    <source>
        <dbReference type="ARBA" id="ARBA00003648"/>
    </source>
</evidence>
<dbReference type="InterPro" id="IPR004450">
    <property type="entry name" value="Thr_synthase-like"/>
</dbReference>
<organism evidence="18 19">
    <name type="scientific">Corynebacterium nuruki</name>
    <dbReference type="NCBI Taxonomy" id="1032851"/>
    <lineage>
        <taxon>Bacteria</taxon>
        <taxon>Bacillati</taxon>
        <taxon>Actinomycetota</taxon>
        <taxon>Actinomycetes</taxon>
        <taxon>Mycobacteriales</taxon>
        <taxon>Corynebacteriaceae</taxon>
        <taxon>Corynebacterium</taxon>
    </lineage>
</organism>
<evidence type="ECO:0000256" key="9">
    <source>
        <dbReference type="ARBA" id="ARBA00022898"/>
    </source>
</evidence>
<evidence type="ECO:0000256" key="4">
    <source>
        <dbReference type="ARBA" id="ARBA00005517"/>
    </source>
</evidence>
<reference evidence="18 19" key="1">
    <citation type="journal article" date="2018" name="Nat. Biotechnol.">
        <title>A standardized bacterial taxonomy based on genome phylogeny substantially revises the tree of life.</title>
        <authorList>
            <person name="Parks D.H."/>
            <person name="Chuvochina M."/>
            <person name="Waite D.W."/>
            <person name="Rinke C."/>
            <person name="Skarshewski A."/>
            <person name="Chaumeil P.A."/>
            <person name="Hugenholtz P."/>
        </authorList>
    </citation>
    <scope>NUCLEOTIDE SEQUENCE [LARGE SCALE GENOMIC DNA]</scope>
    <source>
        <strain evidence="18">UBA11247</strain>
    </source>
</reference>
<dbReference type="FunFam" id="3.40.50.1100:FF:000014">
    <property type="entry name" value="Threonine synthase"/>
    <property type="match status" value="1"/>
</dbReference>